<feature type="region of interest" description="Disordered" evidence="1">
    <location>
        <begin position="1"/>
        <end position="38"/>
    </location>
</feature>
<feature type="compositionally biased region" description="Basic and acidic residues" evidence="1">
    <location>
        <begin position="1"/>
        <end position="11"/>
    </location>
</feature>
<feature type="region of interest" description="Disordered" evidence="1">
    <location>
        <begin position="211"/>
        <end position="247"/>
    </location>
</feature>
<keyword evidence="2" id="KW-0472">Membrane</keyword>
<evidence type="ECO:0000256" key="2">
    <source>
        <dbReference type="SAM" id="Phobius"/>
    </source>
</evidence>
<comment type="caution">
    <text evidence="3">The sequence shown here is derived from an EMBL/GenBank/DDBJ whole genome shotgun (WGS) entry which is preliminary data.</text>
</comment>
<feature type="region of interest" description="Disordered" evidence="1">
    <location>
        <begin position="311"/>
        <end position="336"/>
    </location>
</feature>
<sequence length="534" mass="57241">MELKGPPETRVSKHRVPLLSASSLRPHTPPIQASSTASQTSTGCALSVCGRPRDTDLLRVVDIHTHKQTRGICLFVPLLGSIKLNSRSVNVYLHERILAFLALTIGVALSAPELYLSHTSQDPVSMATSHSSSLSPSPDWHQEGSTSGEWSPRGAPSSKIVLPTTGLPPSIMVDTNTFTPSTVSTDSHVTRHLWPSSETVNNGSGIMSKFESVREDTSERKKPRDLTDSRQLWPATDPLSSADVDPPRGLKLREQVIGSPELLVSHTIVLREVPGVDEPPTAQLLLKSTEGPATPVPSPSENCTSPAPITVKSTEPSMKSHKPTVISVNSSGTTEEPRVVLGNGTDSPPMGHQQGHVTGLAGLFSNSSSARVEEASTLGNSSKAPSTDSGNFLNRQVPATTSEPAAAGNSVGSTVNPQLSPTTICLNMMDIVWIVLAISVPVSSISVLLTVCCMRRKKKSTNQENNLSYWNNAITMDYFSRHAVELPREIHTLESEEHDTCLPPNGDYSGSSVVLVNPFCQETLFINRDKASAI</sequence>
<dbReference type="GO" id="GO:0014069">
    <property type="term" value="C:postsynaptic density"/>
    <property type="evidence" value="ECO:0007669"/>
    <property type="project" value="TreeGrafter"/>
</dbReference>
<dbReference type="Pfam" id="PF15759">
    <property type="entry name" value="TMEM108"/>
    <property type="match status" value="1"/>
</dbReference>
<dbReference type="GO" id="GO:0097484">
    <property type="term" value="P:dendrite extension"/>
    <property type="evidence" value="ECO:0007669"/>
    <property type="project" value="TreeGrafter"/>
</dbReference>
<dbReference type="GO" id="GO:0008090">
    <property type="term" value="P:retrograde axonal transport"/>
    <property type="evidence" value="ECO:0007669"/>
    <property type="project" value="TreeGrafter"/>
</dbReference>
<feature type="region of interest" description="Disordered" evidence="1">
    <location>
        <begin position="372"/>
        <end position="395"/>
    </location>
</feature>
<dbReference type="EMBL" id="NHOQ01002355">
    <property type="protein sequence ID" value="PWA18130.1"/>
    <property type="molecule type" value="Genomic_DNA"/>
</dbReference>
<keyword evidence="2" id="KW-1133">Transmembrane helix</keyword>
<dbReference type="PANTHER" id="PTHR28673">
    <property type="entry name" value="TRANSMEMBRANE PROTEIN 108"/>
    <property type="match status" value="1"/>
</dbReference>
<gene>
    <name evidence="3" type="ORF">CCH79_00004040</name>
</gene>
<dbReference type="GO" id="GO:1904115">
    <property type="term" value="C:axon cytoplasm"/>
    <property type="evidence" value="ECO:0007669"/>
    <property type="project" value="GOC"/>
</dbReference>
<feature type="compositionally biased region" description="Polar residues" evidence="1">
    <location>
        <begin position="377"/>
        <end position="395"/>
    </location>
</feature>
<evidence type="ECO:0000313" key="4">
    <source>
        <dbReference type="Proteomes" id="UP000250572"/>
    </source>
</evidence>
<dbReference type="GO" id="GO:0097106">
    <property type="term" value="P:postsynaptic density organization"/>
    <property type="evidence" value="ECO:0007669"/>
    <property type="project" value="TreeGrafter"/>
</dbReference>
<evidence type="ECO:0000256" key="1">
    <source>
        <dbReference type="SAM" id="MobiDB-lite"/>
    </source>
</evidence>
<feature type="compositionally biased region" description="Basic and acidic residues" evidence="1">
    <location>
        <begin position="211"/>
        <end position="228"/>
    </location>
</feature>
<keyword evidence="2" id="KW-0812">Transmembrane</keyword>
<dbReference type="PANTHER" id="PTHR28673:SF1">
    <property type="entry name" value="TRANSMEMBRANE PROTEIN 108"/>
    <property type="match status" value="1"/>
</dbReference>
<keyword evidence="4" id="KW-1185">Reference proteome</keyword>
<name>A0A315V5A6_GAMAF</name>
<evidence type="ECO:0000313" key="3">
    <source>
        <dbReference type="EMBL" id="PWA18130.1"/>
    </source>
</evidence>
<evidence type="ECO:0008006" key="5">
    <source>
        <dbReference type="Google" id="ProtNLM"/>
    </source>
</evidence>
<dbReference type="InterPro" id="IPR031508">
    <property type="entry name" value="TMEM108"/>
</dbReference>
<feature type="compositionally biased region" description="Low complexity" evidence="1">
    <location>
        <begin position="125"/>
        <end position="137"/>
    </location>
</feature>
<dbReference type="AlphaFoldDB" id="A0A315V5A6"/>
<organism evidence="3 4">
    <name type="scientific">Gambusia affinis</name>
    <name type="common">Western mosquitofish</name>
    <name type="synonym">Heterandria affinis</name>
    <dbReference type="NCBI Taxonomy" id="33528"/>
    <lineage>
        <taxon>Eukaryota</taxon>
        <taxon>Metazoa</taxon>
        <taxon>Chordata</taxon>
        <taxon>Craniata</taxon>
        <taxon>Vertebrata</taxon>
        <taxon>Euteleostomi</taxon>
        <taxon>Actinopterygii</taxon>
        <taxon>Neopterygii</taxon>
        <taxon>Teleostei</taxon>
        <taxon>Neoteleostei</taxon>
        <taxon>Acanthomorphata</taxon>
        <taxon>Ovalentaria</taxon>
        <taxon>Atherinomorphae</taxon>
        <taxon>Cyprinodontiformes</taxon>
        <taxon>Poeciliidae</taxon>
        <taxon>Poeciliinae</taxon>
        <taxon>Gambusia</taxon>
    </lineage>
</organism>
<reference evidence="3 4" key="1">
    <citation type="journal article" date="2018" name="G3 (Bethesda)">
        <title>A High-Quality Reference Genome for the Invasive Mosquitofish Gambusia affinis Using a Chicago Library.</title>
        <authorList>
            <person name="Hoffberg S.L."/>
            <person name="Troendle N.J."/>
            <person name="Glenn T.C."/>
            <person name="Mahmud O."/>
            <person name="Louha S."/>
            <person name="Chalopin D."/>
            <person name="Bennetzen J.L."/>
            <person name="Mauricio R."/>
        </authorList>
    </citation>
    <scope>NUCLEOTIDE SEQUENCE [LARGE SCALE GENOMIC DNA]</scope>
    <source>
        <strain evidence="3">NE01/NJP1002.9</strain>
        <tissue evidence="3">Muscle</tissue>
    </source>
</reference>
<protein>
    <recommendedName>
        <fullName evidence="5">Transmembrane protein 108</fullName>
    </recommendedName>
</protein>
<proteinExistence type="predicted"/>
<dbReference type="GO" id="GO:0005769">
    <property type="term" value="C:early endosome"/>
    <property type="evidence" value="ECO:0007669"/>
    <property type="project" value="TreeGrafter"/>
</dbReference>
<feature type="transmembrane region" description="Helical" evidence="2">
    <location>
        <begin position="431"/>
        <end position="453"/>
    </location>
</feature>
<dbReference type="GO" id="GO:0010008">
    <property type="term" value="C:endosome membrane"/>
    <property type="evidence" value="ECO:0007669"/>
    <property type="project" value="TreeGrafter"/>
</dbReference>
<feature type="region of interest" description="Disordered" evidence="1">
    <location>
        <begin position="125"/>
        <end position="166"/>
    </location>
</feature>
<accession>A0A315V5A6</accession>
<dbReference type="Proteomes" id="UP000250572">
    <property type="component" value="Unassembled WGS sequence"/>
</dbReference>